<dbReference type="OrthoDB" id="8908346at2"/>
<proteinExistence type="predicted"/>
<dbReference type="RefSeq" id="WP_106682392.1">
    <property type="nucleotide sequence ID" value="NZ_CP027667.1"/>
</dbReference>
<evidence type="ECO:0000313" key="2">
    <source>
        <dbReference type="Proteomes" id="UP000237925"/>
    </source>
</evidence>
<dbReference type="EMBL" id="CP027667">
    <property type="protein sequence ID" value="AVO47909.1"/>
    <property type="molecule type" value="Genomic_DNA"/>
</dbReference>
<sequence>MIFAEMVYPDEYCDFHKELKAYVASNFAHWDSGLQCDSWFWIFDGDQKVAIDTFSSMKHQIKSSTPGPLVQRVIDILKIKYEVNVYARPELEGHEDGHAI</sequence>
<name>A0A2R3Q819_9BURK</name>
<reference evidence="1 2" key="1">
    <citation type="submission" date="2018-03" db="EMBL/GenBank/DDBJ databases">
        <title>Genome sequencing of Melaminivora sp.</title>
        <authorList>
            <person name="Kim S.-J."/>
            <person name="Heo J."/>
            <person name="Ahn J.-H."/>
            <person name="Kwon S.-W."/>
        </authorList>
    </citation>
    <scope>NUCLEOTIDE SEQUENCE [LARGE SCALE GENOMIC DNA]</scope>
    <source>
        <strain evidence="1 2">SC2-9</strain>
    </source>
</reference>
<gene>
    <name evidence="1" type="ORF">C6568_00530</name>
</gene>
<evidence type="ECO:0000313" key="1">
    <source>
        <dbReference type="EMBL" id="AVO47909.1"/>
    </source>
</evidence>
<protein>
    <submittedName>
        <fullName evidence="1">Uncharacterized protein</fullName>
    </submittedName>
</protein>
<dbReference type="Proteomes" id="UP000237925">
    <property type="component" value="Chromosome"/>
</dbReference>
<accession>A0A2R3Q819</accession>
<organism evidence="1 2">
    <name type="scientific">Melaminivora suipulveris</name>
    <dbReference type="NCBI Taxonomy" id="2109913"/>
    <lineage>
        <taxon>Bacteria</taxon>
        <taxon>Pseudomonadati</taxon>
        <taxon>Pseudomonadota</taxon>
        <taxon>Betaproteobacteria</taxon>
        <taxon>Burkholderiales</taxon>
        <taxon>Comamonadaceae</taxon>
        <taxon>Melaminivora</taxon>
    </lineage>
</organism>
<dbReference type="AlphaFoldDB" id="A0A2R3Q819"/>
<keyword evidence="2" id="KW-1185">Reference proteome</keyword>
<dbReference type="KEGG" id="mela:C6568_00530"/>